<protein>
    <submittedName>
        <fullName evidence="2">Uncharacterized protein</fullName>
    </submittedName>
</protein>
<keyword evidence="1" id="KW-0812">Transmembrane</keyword>
<keyword evidence="3" id="KW-1185">Reference proteome</keyword>
<feature type="transmembrane region" description="Helical" evidence="1">
    <location>
        <begin position="150"/>
        <end position="172"/>
    </location>
</feature>
<evidence type="ECO:0000313" key="3">
    <source>
        <dbReference type="Proteomes" id="UP000737018"/>
    </source>
</evidence>
<accession>A0A8J4QS16</accession>
<comment type="caution">
    <text evidence="2">The sequence shown here is derived from an EMBL/GenBank/DDBJ whole genome shotgun (WGS) entry which is preliminary data.</text>
</comment>
<reference evidence="2" key="1">
    <citation type="submission" date="2020-03" db="EMBL/GenBank/DDBJ databases">
        <title>Castanea mollissima Vanexum genome sequencing.</title>
        <authorList>
            <person name="Staton M."/>
        </authorList>
    </citation>
    <scope>NUCLEOTIDE SEQUENCE</scope>
    <source>
        <tissue evidence="2">Leaf</tissue>
    </source>
</reference>
<feature type="transmembrane region" description="Helical" evidence="1">
    <location>
        <begin position="192"/>
        <end position="214"/>
    </location>
</feature>
<dbReference type="AlphaFoldDB" id="A0A8J4QS16"/>
<dbReference type="Proteomes" id="UP000737018">
    <property type="component" value="Unassembled WGS sequence"/>
</dbReference>
<sequence length="215" mass="23672">MFSIQNLSTGKHGFCVFFPFFISSFFDPWLATLLPLFVSFVSGSSIPVSCSQPSSINLASSPVLDTTLAVVPNVSPPISAPVVSTNTHLMLTRSKNAVFGWFELVEIGLWVTVEIELWFTVEIGLWVTVEIELWFMVEIGFEIGFCCSGLLWRCWVCVLAEIGCGGVGFMFWRRSVVGCWVCVSVEIGCGGVGFVFRWRSVVVVLGLCFGGVLLR</sequence>
<evidence type="ECO:0000256" key="1">
    <source>
        <dbReference type="SAM" id="Phobius"/>
    </source>
</evidence>
<gene>
    <name evidence="2" type="ORF">CMV_024109</name>
</gene>
<keyword evidence="1" id="KW-0472">Membrane</keyword>
<dbReference type="EMBL" id="JRKL02005678">
    <property type="protein sequence ID" value="KAF3950093.1"/>
    <property type="molecule type" value="Genomic_DNA"/>
</dbReference>
<name>A0A8J4QS16_9ROSI</name>
<keyword evidence="1" id="KW-1133">Transmembrane helix</keyword>
<feature type="transmembrane region" description="Helical" evidence="1">
    <location>
        <begin position="107"/>
        <end position="129"/>
    </location>
</feature>
<proteinExistence type="predicted"/>
<evidence type="ECO:0000313" key="2">
    <source>
        <dbReference type="EMBL" id="KAF3950093.1"/>
    </source>
</evidence>
<feature type="transmembrane region" description="Helical" evidence="1">
    <location>
        <begin position="12"/>
        <end position="38"/>
    </location>
</feature>
<organism evidence="2 3">
    <name type="scientific">Castanea mollissima</name>
    <name type="common">Chinese chestnut</name>
    <dbReference type="NCBI Taxonomy" id="60419"/>
    <lineage>
        <taxon>Eukaryota</taxon>
        <taxon>Viridiplantae</taxon>
        <taxon>Streptophyta</taxon>
        <taxon>Embryophyta</taxon>
        <taxon>Tracheophyta</taxon>
        <taxon>Spermatophyta</taxon>
        <taxon>Magnoliopsida</taxon>
        <taxon>eudicotyledons</taxon>
        <taxon>Gunneridae</taxon>
        <taxon>Pentapetalae</taxon>
        <taxon>rosids</taxon>
        <taxon>fabids</taxon>
        <taxon>Fagales</taxon>
        <taxon>Fagaceae</taxon>
        <taxon>Castanea</taxon>
    </lineage>
</organism>